<dbReference type="InterPro" id="IPR020894">
    <property type="entry name" value="Cadherin_CS"/>
</dbReference>
<dbReference type="FunFam" id="2.60.40.60:FF:000018">
    <property type="entry name" value="Protocadherin gamma c3"/>
    <property type="match status" value="1"/>
</dbReference>
<dbReference type="InterPro" id="IPR015919">
    <property type="entry name" value="Cadherin-like_sf"/>
</dbReference>
<evidence type="ECO:0000259" key="15">
    <source>
        <dbReference type="PROSITE" id="PS50268"/>
    </source>
</evidence>
<feature type="domain" description="Cadherin" evidence="15">
    <location>
        <begin position="38"/>
        <end position="136"/>
    </location>
</feature>
<evidence type="ECO:0000256" key="4">
    <source>
        <dbReference type="ARBA" id="ARBA00022692"/>
    </source>
</evidence>
<dbReference type="Pfam" id="PF00028">
    <property type="entry name" value="Cadherin"/>
    <property type="match status" value="5"/>
</dbReference>
<dbReference type="GO" id="GO:0007156">
    <property type="term" value="P:homophilic cell adhesion via plasma membrane adhesion molecules"/>
    <property type="evidence" value="ECO:0007669"/>
    <property type="project" value="InterPro"/>
</dbReference>
<evidence type="ECO:0000256" key="6">
    <source>
        <dbReference type="ARBA" id="ARBA00022737"/>
    </source>
</evidence>
<dbReference type="PANTHER" id="PTHR24028">
    <property type="entry name" value="CADHERIN-87A"/>
    <property type="match status" value="1"/>
</dbReference>
<dbReference type="KEGG" id="bspl:114864353"/>
<dbReference type="InterPro" id="IPR013164">
    <property type="entry name" value="Cadherin_N"/>
</dbReference>
<dbReference type="GeneID" id="114864353"/>
<dbReference type="InterPro" id="IPR002126">
    <property type="entry name" value="Cadherin-like_dom"/>
</dbReference>
<dbReference type="Pfam" id="PF16492">
    <property type="entry name" value="Cadherin_C_2"/>
    <property type="match status" value="1"/>
</dbReference>
<evidence type="ECO:0000313" key="16">
    <source>
        <dbReference type="Proteomes" id="UP000515150"/>
    </source>
</evidence>
<evidence type="ECO:0000256" key="10">
    <source>
        <dbReference type="ARBA" id="ARBA00023136"/>
    </source>
</evidence>
<keyword evidence="4 13" id="KW-0812">Transmembrane</keyword>
<evidence type="ECO:0000256" key="3">
    <source>
        <dbReference type="ARBA" id="ARBA00022475"/>
    </source>
</evidence>
<dbReference type="SUPFAM" id="SSF49313">
    <property type="entry name" value="Cadherin-like"/>
    <property type="match status" value="6"/>
</dbReference>
<evidence type="ECO:0000256" key="7">
    <source>
        <dbReference type="ARBA" id="ARBA00022837"/>
    </source>
</evidence>
<evidence type="ECO:0000256" key="14">
    <source>
        <dbReference type="SAM" id="SignalP"/>
    </source>
</evidence>
<keyword evidence="3" id="KW-1003">Cell membrane</keyword>
<dbReference type="GO" id="GO:0005886">
    <property type="term" value="C:plasma membrane"/>
    <property type="evidence" value="ECO:0007669"/>
    <property type="project" value="UniProtKB-SubCell"/>
</dbReference>
<keyword evidence="9 13" id="KW-1133">Transmembrane helix</keyword>
<dbReference type="InterPro" id="IPR032455">
    <property type="entry name" value="Cadherin_C"/>
</dbReference>
<dbReference type="FunFam" id="2.60.40.60:FF:000006">
    <property type="entry name" value="Protocadherin alpha 2"/>
    <property type="match status" value="1"/>
</dbReference>
<evidence type="ECO:0000313" key="17">
    <source>
        <dbReference type="RefSeq" id="XP_029021022.1"/>
    </source>
</evidence>
<dbReference type="AlphaFoldDB" id="A0A6P7NMH2"/>
<feature type="chain" id="PRO_5028355039" evidence="14">
    <location>
        <begin position="33"/>
        <end position="815"/>
    </location>
</feature>
<evidence type="ECO:0000256" key="8">
    <source>
        <dbReference type="ARBA" id="ARBA00022889"/>
    </source>
</evidence>
<dbReference type="GO" id="GO:0005509">
    <property type="term" value="F:calcium ion binding"/>
    <property type="evidence" value="ECO:0007669"/>
    <property type="project" value="UniProtKB-UniRule"/>
</dbReference>
<comment type="function">
    <text evidence="1">Potential calcium-dependent cell-adhesion protein. May be involved in the establishment and maintenance of specific neuronal connections in the brain.</text>
</comment>
<organism evidence="16 17">
    <name type="scientific">Betta splendens</name>
    <name type="common">Siamese fighting fish</name>
    <dbReference type="NCBI Taxonomy" id="158456"/>
    <lineage>
        <taxon>Eukaryota</taxon>
        <taxon>Metazoa</taxon>
        <taxon>Chordata</taxon>
        <taxon>Craniata</taxon>
        <taxon>Vertebrata</taxon>
        <taxon>Euteleostomi</taxon>
        <taxon>Actinopterygii</taxon>
        <taxon>Neopterygii</taxon>
        <taxon>Teleostei</taxon>
        <taxon>Neoteleostei</taxon>
        <taxon>Acanthomorphata</taxon>
        <taxon>Anabantaria</taxon>
        <taxon>Anabantiformes</taxon>
        <taxon>Anabantoidei</taxon>
        <taxon>Osphronemidae</taxon>
        <taxon>Betta</taxon>
    </lineage>
</organism>
<keyword evidence="11" id="KW-0325">Glycoprotein</keyword>
<feature type="domain" description="Cadherin" evidence="15">
    <location>
        <begin position="246"/>
        <end position="350"/>
    </location>
</feature>
<keyword evidence="7 12" id="KW-0106">Calcium</keyword>
<evidence type="ECO:0000256" key="11">
    <source>
        <dbReference type="ARBA" id="ARBA00023180"/>
    </source>
</evidence>
<dbReference type="InParanoid" id="A0A6P7NMH2"/>
<feature type="domain" description="Cadherin" evidence="15">
    <location>
        <begin position="137"/>
        <end position="245"/>
    </location>
</feature>
<dbReference type="Pfam" id="PF08266">
    <property type="entry name" value="Cadherin_2"/>
    <property type="match status" value="1"/>
</dbReference>
<dbReference type="SMART" id="SM00112">
    <property type="entry name" value="CA"/>
    <property type="match status" value="6"/>
</dbReference>
<dbReference type="FunFam" id="2.60.40.60:FF:000001">
    <property type="entry name" value="Protocadherin alpha 2"/>
    <property type="match status" value="1"/>
</dbReference>
<keyword evidence="5 14" id="KW-0732">Signal</keyword>
<dbReference type="GO" id="GO:0009653">
    <property type="term" value="P:anatomical structure morphogenesis"/>
    <property type="evidence" value="ECO:0007669"/>
    <property type="project" value="UniProtKB-ARBA"/>
</dbReference>
<dbReference type="OrthoDB" id="6252479at2759"/>
<evidence type="ECO:0000256" key="5">
    <source>
        <dbReference type="ARBA" id="ARBA00022729"/>
    </source>
</evidence>
<dbReference type="FunFam" id="2.60.40.60:FF:000002">
    <property type="entry name" value="Protocadherin alpha 2"/>
    <property type="match status" value="1"/>
</dbReference>
<dbReference type="Proteomes" id="UP000515150">
    <property type="component" value="Chromosome 10"/>
</dbReference>
<feature type="signal peptide" evidence="14">
    <location>
        <begin position="1"/>
        <end position="32"/>
    </location>
</feature>
<dbReference type="RefSeq" id="XP_029021022.1">
    <property type="nucleotide sequence ID" value="XM_029165189.3"/>
</dbReference>
<feature type="transmembrane region" description="Helical" evidence="13">
    <location>
        <begin position="689"/>
        <end position="712"/>
    </location>
</feature>
<evidence type="ECO:0000256" key="9">
    <source>
        <dbReference type="ARBA" id="ARBA00022989"/>
    </source>
</evidence>
<keyword evidence="6" id="KW-0677">Repeat</keyword>
<dbReference type="PROSITE" id="PS00232">
    <property type="entry name" value="CADHERIN_1"/>
    <property type="match status" value="3"/>
</dbReference>
<dbReference type="PRINTS" id="PR00205">
    <property type="entry name" value="CADHERIN"/>
</dbReference>
<dbReference type="CDD" id="cd11304">
    <property type="entry name" value="Cadherin_repeat"/>
    <property type="match status" value="5"/>
</dbReference>
<gene>
    <name evidence="17" type="primary">LOC114864353</name>
</gene>
<sequence length="815" mass="89255">MHLHLTIMGHRINLKWWLHFSLLGLLFGSALGEVRYVLPEEMQRGSVIGNVARDLGLKVTELDSRRARIVAEGTSQLCALDTASGNLLISQRIDREELCAQAAVCILQYQLLLEDPLQAYSLVLDITDINDNSPVFAAGEIRLDLVESTVLGRRFPLESAHDPDLGTNSIHEYRLSSNEHFALEMSTHINGNAYPELVLKKALDREAQAGHILKISGIDGGNPVRSGTASIHIRVLDANDNVPAFSQRVYKASVEENSPPGTLITALNASDLDEGVYGEITYSFSHMSDKVGGVVEINPLSGEVRVTGLIDYEEASSHELDVQAKDGGGQASHCKLIIEVIDVNDNKPVIEIKSASANVAEDSKPETMIALINIFDLDTGSSGRVTCTISDNVPFKIISEVKNYYMIVTDGLLDREVQPVYNITVTATDAGSPSLSSVKVLTVVVNDINDNAPSFAQREYNANILENQPVGTFVMNVNAGDADDGSNARLRYRILKDGESEASAFLTVNPDTGELFTARLFDYEQLVHFQIKVAARDGGDPPLSATCTINVFVRDQNDNAPAVLYPVQSGGFVAEDLVPFEAPRGYLVTKVVAVDADSGHNAWLSYKIIKATRPNLFVVGLHTGEIRTVRVFMQDDEPKHNVVVLVTDNGHEALSATATVSVVIGNGLPVLSELFEFADESQESDNLTLYLIIALSAVSSMFILLISGVFYFKLCRRGYVYRSTTHSLPVFPTTYYPTSFTDFSHCGTLLNDERYDSFLTTGSWRGDFRFSSNTDTDTLKKRSAAYQKSTLRRASTDRASLKVRPGALHPCYVVK</sequence>
<dbReference type="PANTHER" id="PTHR24028:SF236">
    <property type="entry name" value="PROTOCADHERIN GAMMA-C3"/>
    <property type="match status" value="1"/>
</dbReference>
<evidence type="ECO:0000256" key="1">
    <source>
        <dbReference type="ARBA" id="ARBA00003436"/>
    </source>
</evidence>
<dbReference type="InterPro" id="IPR050174">
    <property type="entry name" value="Protocadherin/Cadherin-CA"/>
</dbReference>
<evidence type="ECO:0000256" key="13">
    <source>
        <dbReference type="SAM" id="Phobius"/>
    </source>
</evidence>
<evidence type="ECO:0000256" key="12">
    <source>
        <dbReference type="PROSITE-ProRule" id="PRU00043"/>
    </source>
</evidence>
<keyword evidence="10 13" id="KW-0472">Membrane</keyword>
<dbReference type="PROSITE" id="PS50268">
    <property type="entry name" value="CADHERIN_2"/>
    <property type="match status" value="6"/>
</dbReference>
<evidence type="ECO:0000256" key="2">
    <source>
        <dbReference type="ARBA" id="ARBA00004251"/>
    </source>
</evidence>
<feature type="domain" description="Cadherin" evidence="15">
    <location>
        <begin position="578"/>
        <end position="675"/>
    </location>
</feature>
<protein>
    <submittedName>
        <fullName evidence="17">Protocadherin beta-15</fullName>
    </submittedName>
</protein>
<dbReference type="FunFam" id="2.60.40.60:FF:000129">
    <property type="entry name" value="protocadherin alpha-C2 isoform X1"/>
    <property type="match status" value="1"/>
</dbReference>
<proteinExistence type="predicted"/>
<keyword evidence="8" id="KW-0130">Cell adhesion</keyword>
<comment type="subcellular location">
    <subcellularLocation>
        <location evidence="2">Cell membrane</location>
        <topology evidence="2">Single-pass type I membrane protein</topology>
    </subcellularLocation>
</comment>
<dbReference type="Gene3D" id="2.60.40.60">
    <property type="entry name" value="Cadherins"/>
    <property type="match status" value="6"/>
</dbReference>
<accession>A0A6P7NMH2</accession>
<dbReference type="FunFam" id="2.60.40.60:FF:000004">
    <property type="entry name" value="Protocadherin 1 gamma 2"/>
    <property type="match status" value="1"/>
</dbReference>
<keyword evidence="16" id="KW-1185">Reference proteome</keyword>
<feature type="domain" description="Cadherin" evidence="15">
    <location>
        <begin position="456"/>
        <end position="563"/>
    </location>
</feature>
<name>A0A6P7NMH2_BETSP</name>
<feature type="domain" description="Cadherin" evidence="15">
    <location>
        <begin position="351"/>
        <end position="455"/>
    </location>
</feature>
<reference evidence="17" key="1">
    <citation type="submission" date="2025-08" db="UniProtKB">
        <authorList>
            <consortium name="RefSeq"/>
        </authorList>
    </citation>
    <scope>IDENTIFICATION</scope>
</reference>